<protein>
    <recommendedName>
        <fullName evidence="4">PH domain-containing protein</fullName>
    </recommendedName>
</protein>
<accession>A0ABX8XQI0</accession>
<proteinExistence type="predicted"/>
<keyword evidence="1" id="KW-0472">Membrane</keyword>
<organism evidence="2 3">
    <name type="scientific">Streptomyces akebiae</name>
    <dbReference type="NCBI Taxonomy" id="2865673"/>
    <lineage>
        <taxon>Bacteria</taxon>
        <taxon>Bacillati</taxon>
        <taxon>Actinomycetota</taxon>
        <taxon>Actinomycetes</taxon>
        <taxon>Kitasatosporales</taxon>
        <taxon>Streptomycetaceae</taxon>
        <taxon>Streptomyces</taxon>
    </lineage>
</organism>
<reference evidence="2 3" key="1">
    <citation type="submission" date="2021-08" db="EMBL/GenBank/DDBJ databases">
        <authorList>
            <person name="Ping M."/>
        </authorList>
    </citation>
    <scope>NUCLEOTIDE SEQUENCE [LARGE SCALE GENOMIC DNA]</scope>
    <source>
        <strain evidence="2 3">MG28</strain>
    </source>
</reference>
<evidence type="ECO:0008006" key="4">
    <source>
        <dbReference type="Google" id="ProtNLM"/>
    </source>
</evidence>
<feature type="transmembrane region" description="Helical" evidence="1">
    <location>
        <begin position="153"/>
        <end position="175"/>
    </location>
</feature>
<keyword evidence="1" id="KW-1133">Transmembrane helix</keyword>
<sequence>MRRVKPWRERQVMGALVIAAVTGAVLAALPAWRDAAIWKLAALVMLLCIGAFAGRAQLVPLVRYDQDTLVVRNSARRYEIPWATLRGVNWDDRTGLSLTLEGDRTVEVQAFSRWPSFGRHRRVIDELERMRPRQAEPGAGDVTVTPAPPVVELIFFASTTVLIVALLVKGGTALFS</sequence>
<dbReference type="Proteomes" id="UP000827138">
    <property type="component" value="Chromosome"/>
</dbReference>
<name>A0ABX8XQI0_9ACTN</name>
<evidence type="ECO:0000313" key="2">
    <source>
        <dbReference type="EMBL" id="QYX78020.1"/>
    </source>
</evidence>
<keyword evidence="1" id="KW-0812">Transmembrane</keyword>
<evidence type="ECO:0000313" key="3">
    <source>
        <dbReference type="Proteomes" id="UP000827138"/>
    </source>
</evidence>
<dbReference type="RefSeq" id="WP_220646976.1">
    <property type="nucleotide sequence ID" value="NZ_CP080647.1"/>
</dbReference>
<keyword evidence="3" id="KW-1185">Reference proteome</keyword>
<evidence type="ECO:0000256" key="1">
    <source>
        <dbReference type="SAM" id="Phobius"/>
    </source>
</evidence>
<dbReference type="EMBL" id="CP080647">
    <property type="protein sequence ID" value="QYX78020.1"/>
    <property type="molecule type" value="Genomic_DNA"/>
</dbReference>
<feature type="transmembrane region" description="Helical" evidence="1">
    <location>
        <begin position="35"/>
        <end position="54"/>
    </location>
</feature>
<feature type="transmembrane region" description="Helical" evidence="1">
    <location>
        <begin position="12"/>
        <end position="29"/>
    </location>
</feature>
<gene>
    <name evidence="2" type="ORF">K1J60_17065</name>
</gene>